<dbReference type="GO" id="GO:0000179">
    <property type="term" value="F:rRNA (adenine-N6,N6-)-dimethyltransferase activity"/>
    <property type="evidence" value="ECO:0007669"/>
    <property type="project" value="InterPro"/>
</dbReference>
<dbReference type="InterPro" id="IPR020596">
    <property type="entry name" value="rRNA_Ade_Mease_Trfase_CS"/>
</dbReference>
<dbReference type="SUPFAM" id="SSF53335">
    <property type="entry name" value="S-adenosyl-L-methionine-dependent methyltransferases"/>
    <property type="match status" value="1"/>
</dbReference>
<feature type="domain" description="Methyltransferase" evidence="1">
    <location>
        <begin position="129"/>
        <end position="390"/>
    </location>
</feature>
<dbReference type="Pfam" id="PF13679">
    <property type="entry name" value="Methyltransf_32"/>
    <property type="match status" value="1"/>
</dbReference>
<dbReference type="InterPro" id="IPR025714">
    <property type="entry name" value="Methyltranfer_dom"/>
</dbReference>
<dbReference type="Proteomes" id="UP001274896">
    <property type="component" value="Unassembled WGS sequence"/>
</dbReference>
<name>A0AAE0REY9_9TELE</name>
<evidence type="ECO:0000313" key="3">
    <source>
        <dbReference type="Proteomes" id="UP001274896"/>
    </source>
</evidence>
<sequence>MMMMMMVTTEMMKHDLNLSFNQELLRNYKEFFSENLWETLPDGWQKALRDLSPPQVADLLLERESKNRVYPSVWPLSLLALRATAHTLAFPRMSSAYRSKNTGKLDEFNSNSSQSSLLGHIFRKHVKPKKQHEIHRLGMLVKQLCDQTQCSSVVDVGSGQGHLTRFLSFGLGLDVTGVEADPNLVSMASKFDGQVLSTLEKESRKTGITHTKLDPVPRHVVGWVNPRDTWESFLRQLGKREKNSENYPVTAGPCKKRQWVSMTSDKERELETELVGGSQHLCTEDCGLVAYVDENRATSVLQQNERESDDCVARSDTVTAEFRLQTDFGWTSLMHTEVCSSVKESVCSDFVLTGLHACGDLSATLLRHFANCPHVQGITSVACCYMKITTKENPTPPGVILPSLSDNTNEVSQSEYGYPMSEWVRQLPGHELSYKAREGACHAIEDYLHRLRDECSLLKTHCYRAALESIIRAERPQLRRAGIQTIKKAHTLPFAEYARLGLTRVGLPADLTFDPVSVEGLLEQQGRVVVYFSLALLLAPVVETLVLIDRMLFLQERGFQSQLIPLFDPALSPRNLVLVAVKPKKDGEEVIQ</sequence>
<keyword evidence="3" id="KW-1185">Reference proteome</keyword>
<gene>
    <name evidence="2" type="ORF">QTP70_013869</name>
</gene>
<protein>
    <recommendedName>
        <fullName evidence="1">Methyltransferase domain-containing protein</fullName>
    </recommendedName>
</protein>
<evidence type="ECO:0000313" key="2">
    <source>
        <dbReference type="EMBL" id="KAK3551183.1"/>
    </source>
</evidence>
<proteinExistence type="predicted"/>
<dbReference type="Gene3D" id="3.40.50.150">
    <property type="entry name" value="Vaccinia Virus protein VP39"/>
    <property type="match status" value="1"/>
</dbReference>
<dbReference type="PROSITE" id="PS01131">
    <property type="entry name" value="RRNA_A_DIMETH"/>
    <property type="match status" value="1"/>
</dbReference>
<comment type="caution">
    <text evidence="2">The sequence shown here is derived from an EMBL/GenBank/DDBJ whole genome shotgun (WGS) entry which is preliminary data.</text>
</comment>
<organism evidence="2 3">
    <name type="scientific">Hemibagrus guttatus</name>
    <dbReference type="NCBI Taxonomy" id="175788"/>
    <lineage>
        <taxon>Eukaryota</taxon>
        <taxon>Metazoa</taxon>
        <taxon>Chordata</taxon>
        <taxon>Craniata</taxon>
        <taxon>Vertebrata</taxon>
        <taxon>Euteleostomi</taxon>
        <taxon>Actinopterygii</taxon>
        <taxon>Neopterygii</taxon>
        <taxon>Teleostei</taxon>
        <taxon>Ostariophysi</taxon>
        <taxon>Siluriformes</taxon>
        <taxon>Bagridae</taxon>
        <taxon>Hemibagrus</taxon>
    </lineage>
</organism>
<evidence type="ECO:0000259" key="1">
    <source>
        <dbReference type="Pfam" id="PF13679"/>
    </source>
</evidence>
<dbReference type="InterPro" id="IPR029063">
    <property type="entry name" value="SAM-dependent_MTases_sf"/>
</dbReference>
<dbReference type="InterPro" id="IPR052220">
    <property type="entry name" value="METTL25"/>
</dbReference>
<dbReference type="PANTHER" id="PTHR12496">
    <property type="entry name" value="CGI-41 METHYLTRANSFERASE"/>
    <property type="match status" value="1"/>
</dbReference>
<reference evidence="2" key="1">
    <citation type="submission" date="2023-06" db="EMBL/GenBank/DDBJ databases">
        <title>Male Hemibagrus guttatus genome.</title>
        <authorList>
            <person name="Bian C."/>
        </authorList>
    </citation>
    <scope>NUCLEOTIDE SEQUENCE</scope>
    <source>
        <strain evidence="2">Male_cb2023</strain>
        <tissue evidence="2">Muscle</tissue>
    </source>
</reference>
<dbReference type="PANTHER" id="PTHR12496:SF2">
    <property type="entry name" value="METHYLTRANSFERASE-LIKE PROTEIN 25B"/>
    <property type="match status" value="1"/>
</dbReference>
<dbReference type="EMBL" id="JAUCMX010000003">
    <property type="protein sequence ID" value="KAK3551183.1"/>
    <property type="molecule type" value="Genomic_DNA"/>
</dbReference>
<dbReference type="AlphaFoldDB" id="A0AAE0REY9"/>
<accession>A0AAE0REY9</accession>